<feature type="domain" description="PpiC" evidence="9">
    <location>
        <begin position="149"/>
        <end position="248"/>
    </location>
</feature>
<keyword evidence="11" id="KW-1185">Reference proteome</keyword>
<dbReference type="InterPro" id="IPR000297">
    <property type="entry name" value="PPIase_PpiC"/>
</dbReference>
<feature type="signal peptide" evidence="8">
    <location>
        <begin position="1"/>
        <end position="31"/>
    </location>
</feature>
<dbReference type="EMBL" id="JAQQCL010000001">
    <property type="protein sequence ID" value="MFM0714832.1"/>
    <property type="molecule type" value="Genomic_DNA"/>
</dbReference>
<accession>A0ABW9E644</accession>
<evidence type="ECO:0000259" key="9">
    <source>
        <dbReference type="PROSITE" id="PS50198"/>
    </source>
</evidence>
<dbReference type="Pfam" id="PF13145">
    <property type="entry name" value="Rotamase_2"/>
    <property type="match status" value="1"/>
</dbReference>
<dbReference type="InterPro" id="IPR046357">
    <property type="entry name" value="PPIase_dom_sf"/>
</dbReference>
<evidence type="ECO:0000256" key="3">
    <source>
        <dbReference type="ARBA" id="ARBA00013194"/>
    </source>
</evidence>
<gene>
    <name evidence="10" type="ORF">PQQ73_00625</name>
</gene>
<protein>
    <recommendedName>
        <fullName evidence="3">peptidylprolyl isomerase</fullName>
        <ecNumber evidence="3">5.2.1.8</ecNumber>
    </recommendedName>
</protein>
<keyword evidence="6 7" id="KW-0413">Isomerase</keyword>
<evidence type="ECO:0000256" key="4">
    <source>
        <dbReference type="ARBA" id="ARBA00022729"/>
    </source>
</evidence>
<keyword evidence="5 7" id="KW-0697">Rotamase</keyword>
<comment type="caution">
    <text evidence="10">The sequence shown here is derived from an EMBL/GenBank/DDBJ whole genome shotgun (WGS) entry which is preliminary data.</text>
</comment>
<evidence type="ECO:0000256" key="7">
    <source>
        <dbReference type="PROSITE-ProRule" id="PRU00278"/>
    </source>
</evidence>
<name>A0ABW9E644_9BURK</name>
<dbReference type="Proteomes" id="UP001629392">
    <property type="component" value="Unassembled WGS sequence"/>
</dbReference>
<dbReference type="PANTHER" id="PTHR47245">
    <property type="entry name" value="PEPTIDYLPROLYL ISOMERASE"/>
    <property type="match status" value="1"/>
</dbReference>
<reference evidence="10 11" key="1">
    <citation type="journal article" date="2024" name="Chem. Sci.">
        <title>Discovery of megapolipeptins by genome mining of a Burkholderiales bacteria collection.</title>
        <authorList>
            <person name="Paulo B.S."/>
            <person name="Recchia M.J.J."/>
            <person name="Lee S."/>
            <person name="Fergusson C.H."/>
            <person name="Romanowski S.B."/>
            <person name="Hernandez A."/>
            <person name="Krull N."/>
            <person name="Liu D.Y."/>
            <person name="Cavanagh H."/>
            <person name="Bos A."/>
            <person name="Gray C.A."/>
            <person name="Murphy B.T."/>
            <person name="Linington R.G."/>
            <person name="Eustaquio A.S."/>
        </authorList>
    </citation>
    <scope>NUCLEOTIDE SEQUENCE [LARGE SCALE GENOMIC DNA]</scope>
    <source>
        <strain evidence="10 11">RL17-350-BIC-E</strain>
    </source>
</reference>
<dbReference type="InterPro" id="IPR027304">
    <property type="entry name" value="Trigger_fact/SurA_dom_sf"/>
</dbReference>
<evidence type="ECO:0000256" key="1">
    <source>
        <dbReference type="ARBA" id="ARBA00000971"/>
    </source>
</evidence>
<proteinExistence type="inferred from homology"/>
<comment type="similarity">
    <text evidence="2">Belongs to the PpiC/parvulin rotamase family.</text>
</comment>
<evidence type="ECO:0000313" key="11">
    <source>
        <dbReference type="Proteomes" id="UP001629392"/>
    </source>
</evidence>
<dbReference type="SUPFAM" id="SSF109998">
    <property type="entry name" value="Triger factor/SurA peptide-binding domain-like"/>
    <property type="match status" value="1"/>
</dbReference>
<dbReference type="SUPFAM" id="SSF54534">
    <property type="entry name" value="FKBP-like"/>
    <property type="match status" value="1"/>
</dbReference>
<dbReference type="InterPro" id="IPR050245">
    <property type="entry name" value="PrsA_foldase"/>
</dbReference>
<evidence type="ECO:0000256" key="2">
    <source>
        <dbReference type="ARBA" id="ARBA00007656"/>
    </source>
</evidence>
<sequence length="292" mass="31350">MFRLNSMIRAACVTAFASVALSTFTSSFAHAADVSASSLPTGAVAVVNGVTVPQKQLDDTVRMVTAKTGQPDTPQLRQMLRSGLVAREVLRQSAEKAHYDQKPEVQQAPAAAKVGTEIQLYLKDSIHPEPVTDAQVKARYDDIVSSLGKDEFKPRIITVGDEVTAKQVLDKAKAGGAFEALAKEYSIAPSKASGGEMPWLSFPVPVTEGRTQGLPAVLAKTISQLPVGGMTPQPVQVGNVWTIVKLDAKRPTQVPPFDQAKDAMRKQLETLEMEKAAAQFTGNQMKNASIHQ</sequence>
<evidence type="ECO:0000313" key="10">
    <source>
        <dbReference type="EMBL" id="MFM0714832.1"/>
    </source>
</evidence>
<organism evidence="10 11">
    <name type="scientific">Paraburkholderia strydomiana</name>
    <dbReference type="NCBI Taxonomy" id="1245417"/>
    <lineage>
        <taxon>Bacteria</taxon>
        <taxon>Pseudomonadati</taxon>
        <taxon>Pseudomonadota</taxon>
        <taxon>Betaproteobacteria</taxon>
        <taxon>Burkholderiales</taxon>
        <taxon>Burkholderiaceae</taxon>
        <taxon>Paraburkholderia</taxon>
    </lineage>
</organism>
<dbReference type="PROSITE" id="PS50198">
    <property type="entry name" value="PPIC_PPIASE_2"/>
    <property type="match status" value="1"/>
</dbReference>
<dbReference type="EC" id="5.2.1.8" evidence="3"/>
<evidence type="ECO:0000256" key="6">
    <source>
        <dbReference type="ARBA" id="ARBA00023235"/>
    </source>
</evidence>
<dbReference type="PANTHER" id="PTHR47245:SF1">
    <property type="entry name" value="FOLDASE PROTEIN PRSA"/>
    <property type="match status" value="1"/>
</dbReference>
<evidence type="ECO:0000256" key="5">
    <source>
        <dbReference type="ARBA" id="ARBA00023110"/>
    </source>
</evidence>
<comment type="catalytic activity">
    <reaction evidence="1">
        <text>[protein]-peptidylproline (omega=180) = [protein]-peptidylproline (omega=0)</text>
        <dbReference type="Rhea" id="RHEA:16237"/>
        <dbReference type="Rhea" id="RHEA-COMP:10747"/>
        <dbReference type="Rhea" id="RHEA-COMP:10748"/>
        <dbReference type="ChEBI" id="CHEBI:83833"/>
        <dbReference type="ChEBI" id="CHEBI:83834"/>
        <dbReference type="EC" id="5.2.1.8"/>
    </reaction>
</comment>
<dbReference type="Gene3D" id="3.10.50.40">
    <property type="match status" value="1"/>
</dbReference>
<feature type="chain" id="PRO_5047307378" description="peptidylprolyl isomerase" evidence="8">
    <location>
        <begin position="32"/>
        <end position="292"/>
    </location>
</feature>
<dbReference type="RefSeq" id="WP_408151823.1">
    <property type="nucleotide sequence ID" value="NZ_JAQQCL010000001.1"/>
</dbReference>
<dbReference type="GO" id="GO:0016853">
    <property type="term" value="F:isomerase activity"/>
    <property type="evidence" value="ECO:0007669"/>
    <property type="project" value="UniProtKB-KW"/>
</dbReference>
<evidence type="ECO:0000256" key="8">
    <source>
        <dbReference type="SAM" id="SignalP"/>
    </source>
</evidence>
<keyword evidence="4 8" id="KW-0732">Signal</keyword>